<dbReference type="InterPro" id="IPR001279">
    <property type="entry name" value="Metallo-B-lactamas"/>
</dbReference>
<evidence type="ECO:0000259" key="2">
    <source>
        <dbReference type="SMART" id="SM00849"/>
    </source>
</evidence>
<organism evidence="3 4">
    <name type="scientific">Allorhizobium borbori</name>
    <dbReference type="NCBI Taxonomy" id="485907"/>
    <lineage>
        <taxon>Bacteria</taxon>
        <taxon>Pseudomonadati</taxon>
        <taxon>Pseudomonadota</taxon>
        <taxon>Alphaproteobacteria</taxon>
        <taxon>Hyphomicrobiales</taxon>
        <taxon>Rhizobiaceae</taxon>
        <taxon>Rhizobium/Agrobacterium group</taxon>
        <taxon>Allorhizobium</taxon>
    </lineage>
</organism>
<dbReference type="SUPFAM" id="SSF56281">
    <property type="entry name" value="Metallo-hydrolase/oxidoreductase"/>
    <property type="match status" value="1"/>
</dbReference>
<dbReference type="InterPro" id="IPR050855">
    <property type="entry name" value="NDM-1-like"/>
</dbReference>
<dbReference type="CDD" id="cd16282">
    <property type="entry name" value="metallo-hydrolase-like_MBL-fold"/>
    <property type="match status" value="1"/>
</dbReference>
<name>A0A7W6JZS1_9HYPH</name>
<evidence type="ECO:0000313" key="3">
    <source>
        <dbReference type="EMBL" id="MBB4102539.1"/>
    </source>
</evidence>
<dbReference type="PANTHER" id="PTHR42951:SF4">
    <property type="entry name" value="ACYL-COENZYME A THIOESTERASE MBLAC2"/>
    <property type="match status" value="1"/>
</dbReference>
<comment type="caution">
    <text evidence="3">The sequence shown here is derived from an EMBL/GenBank/DDBJ whole genome shotgun (WGS) entry which is preliminary data.</text>
</comment>
<comment type="similarity">
    <text evidence="1">Belongs to the metallo-beta-lactamase superfamily. Class-B beta-lactamase family.</text>
</comment>
<dbReference type="GO" id="GO:0016787">
    <property type="term" value="F:hydrolase activity"/>
    <property type="evidence" value="ECO:0007669"/>
    <property type="project" value="UniProtKB-KW"/>
</dbReference>
<sequence length="293" mass="32074">MSGHVEISSFDGLDPRISILRYSNEVDAMFVRTRRFNALIDTLSTPALCREALEKLGASAHDRPLIVVNSHMDWDHFWGNAAIAGVAPIIAHAKALERLSAPEAASTLATKAVEEARFAETELVAPSITFSGDMALNGGDLTLELLHTPGHTPDHVAVWIPEISTLLAVDAVEDPVPCVWDDTPESLRLLRASLARLKALGAKVVVPAHGRTTTPEAIDRNIAYFNELVARVAQIDRRVLRDSAPETLDGLAFEDLLPAHRTMDAGETDFYRDFHRQNLSAAIRTHLETIEIA</sequence>
<evidence type="ECO:0000313" key="4">
    <source>
        <dbReference type="Proteomes" id="UP000584824"/>
    </source>
</evidence>
<keyword evidence="3" id="KW-0378">Hydrolase</keyword>
<gene>
    <name evidence="3" type="ORF">GGQ66_001074</name>
</gene>
<dbReference type="Pfam" id="PF00753">
    <property type="entry name" value="Lactamase_B"/>
    <property type="match status" value="1"/>
</dbReference>
<dbReference type="PANTHER" id="PTHR42951">
    <property type="entry name" value="METALLO-BETA-LACTAMASE DOMAIN-CONTAINING"/>
    <property type="match status" value="1"/>
</dbReference>
<dbReference type="EMBL" id="JACIDU010000003">
    <property type="protein sequence ID" value="MBB4102539.1"/>
    <property type="molecule type" value="Genomic_DNA"/>
</dbReference>
<reference evidence="3 4" key="1">
    <citation type="submission" date="2020-08" db="EMBL/GenBank/DDBJ databases">
        <title>Genomic Encyclopedia of Type Strains, Phase IV (KMG-IV): sequencing the most valuable type-strain genomes for metagenomic binning, comparative biology and taxonomic classification.</title>
        <authorList>
            <person name="Goeker M."/>
        </authorList>
    </citation>
    <scope>NUCLEOTIDE SEQUENCE [LARGE SCALE GENOMIC DNA]</scope>
    <source>
        <strain evidence="3 4">DSM 26385</strain>
    </source>
</reference>
<dbReference type="Proteomes" id="UP000584824">
    <property type="component" value="Unassembled WGS sequence"/>
</dbReference>
<feature type="domain" description="Metallo-beta-lactamase" evidence="2">
    <location>
        <begin position="25"/>
        <end position="209"/>
    </location>
</feature>
<protein>
    <submittedName>
        <fullName evidence="3">Glyoxylase-like metal-dependent hydrolase (Beta-lactamase superfamily II)</fullName>
    </submittedName>
</protein>
<accession>A0A7W6JZS1</accession>
<proteinExistence type="inferred from homology"/>
<dbReference type="GO" id="GO:0017001">
    <property type="term" value="P:antibiotic catabolic process"/>
    <property type="evidence" value="ECO:0007669"/>
    <property type="project" value="UniProtKB-ARBA"/>
</dbReference>
<dbReference type="AlphaFoldDB" id="A0A7W6JZS1"/>
<keyword evidence="4" id="KW-1185">Reference proteome</keyword>
<dbReference type="InterPro" id="IPR036866">
    <property type="entry name" value="RibonucZ/Hydroxyglut_hydro"/>
</dbReference>
<dbReference type="SMART" id="SM00849">
    <property type="entry name" value="Lactamase_B"/>
    <property type="match status" value="1"/>
</dbReference>
<dbReference type="RefSeq" id="WP_183790191.1">
    <property type="nucleotide sequence ID" value="NZ_JACIDU010000003.1"/>
</dbReference>
<evidence type="ECO:0000256" key="1">
    <source>
        <dbReference type="ARBA" id="ARBA00005250"/>
    </source>
</evidence>
<dbReference type="Gene3D" id="3.60.15.10">
    <property type="entry name" value="Ribonuclease Z/Hydroxyacylglutathione hydrolase-like"/>
    <property type="match status" value="1"/>
</dbReference>